<sequence length="275" mass="30144">MNPIEYLKKQGFRVTSDPTRYKSGIWGKRDYTVGGYNYDTYCGGYHRAYDLAKQHLAPVPSVCDGEVVAGTSAYGNFGGTVVVANKTLGIQVIYGHLARNLPVKIGNKVRQGTTVGHQSNTNYDNVHMASHLHIQFQKYGYLASERAFVCNGISPLSIDIGGGSLLKQKTSYEAAWFWKGKFRAAARIKKRSFPSLGAGVEGIAGIGDVYSFDKLYYNDGHWWIRILDGNTRLFIAAGKKETGVTFRAAASRGKLWGAVTRLDVSGGKEKGEKAL</sequence>
<comment type="similarity">
    <text evidence="3">Belongs to the peptidase M23B family.</text>
</comment>
<evidence type="ECO:0000256" key="5">
    <source>
        <dbReference type="ARBA" id="ARBA00023049"/>
    </source>
</evidence>
<proteinExistence type="inferred from homology"/>
<evidence type="ECO:0000256" key="1">
    <source>
        <dbReference type="ARBA" id="ARBA00001667"/>
    </source>
</evidence>
<dbReference type="PANTHER" id="PTHR21666:SF270">
    <property type="entry name" value="MUREIN HYDROLASE ACTIVATOR ENVC"/>
    <property type="match status" value="1"/>
</dbReference>
<keyword evidence="5" id="KW-0645">Protease</keyword>
<dbReference type="KEGG" id="shv:AAT16_03535"/>
<dbReference type="SUPFAM" id="SSF51261">
    <property type="entry name" value="Duplicated hybrid motif"/>
    <property type="match status" value="1"/>
</dbReference>
<dbReference type="Gene3D" id="2.30.30.40">
    <property type="entry name" value="SH3 Domains"/>
    <property type="match status" value="1"/>
</dbReference>
<keyword evidence="5" id="KW-0482">Metalloprotease</keyword>
<feature type="domain" description="M23ase beta-sheet core" evidence="6">
    <location>
        <begin position="45"/>
        <end position="140"/>
    </location>
</feature>
<evidence type="ECO:0000259" key="6">
    <source>
        <dbReference type="Pfam" id="PF01551"/>
    </source>
</evidence>
<reference evidence="9" key="2">
    <citation type="submission" date="2015-04" db="EMBL/GenBank/DDBJ databases">
        <title>Complete genome sequence of Salinicoccus halodurans strain H3B36, isolated from the Qaidam basin of China.</title>
        <authorList>
            <person name="Ma Y."/>
            <person name="Jiang K."/>
            <person name="Xue Y."/>
        </authorList>
    </citation>
    <scope>NUCLEOTIDE SEQUENCE [LARGE SCALE GENOMIC DNA]</scope>
    <source>
        <strain evidence="9">H3B36</strain>
    </source>
</reference>
<dbReference type="PANTHER" id="PTHR21666">
    <property type="entry name" value="PEPTIDASE-RELATED"/>
    <property type="match status" value="1"/>
</dbReference>
<evidence type="ECO:0000256" key="3">
    <source>
        <dbReference type="ARBA" id="ARBA00006646"/>
    </source>
</evidence>
<dbReference type="OrthoDB" id="9809488at2"/>
<accession>A0A0F7HJ34</accession>
<dbReference type="EMBL" id="CP011366">
    <property type="protein sequence ID" value="AKG73372.1"/>
    <property type="molecule type" value="Genomic_DNA"/>
</dbReference>
<dbReference type="Pfam" id="PF01551">
    <property type="entry name" value="Peptidase_M23"/>
    <property type="match status" value="1"/>
</dbReference>
<dbReference type="Proteomes" id="UP000034029">
    <property type="component" value="Chromosome"/>
</dbReference>
<comment type="cofactor">
    <cofactor evidence="2">
        <name>Zn(2+)</name>
        <dbReference type="ChEBI" id="CHEBI:29105"/>
    </cofactor>
</comment>
<dbReference type="InterPro" id="IPR011055">
    <property type="entry name" value="Dup_hybrid_motif"/>
</dbReference>
<gene>
    <name evidence="7" type="ORF">AAT16_03535</name>
    <name evidence="8" type="ORF">SAMN05216235_1812</name>
</gene>
<evidence type="ECO:0000256" key="4">
    <source>
        <dbReference type="ARBA" id="ARBA00012322"/>
    </source>
</evidence>
<evidence type="ECO:0000313" key="7">
    <source>
        <dbReference type="EMBL" id="AKG73372.1"/>
    </source>
</evidence>
<dbReference type="CDD" id="cd12797">
    <property type="entry name" value="M23_peptidase"/>
    <property type="match status" value="1"/>
</dbReference>
<reference evidence="8 10" key="3">
    <citation type="submission" date="2016-10" db="EMBL/GenBank/DDBJ databases">
        <authorList>
            <person name="Varghese N."/>
            <person name="Submissions S."/>
        </authorList>
    </citation>
    <scope>NUCLEOTIDE SEQUENCE [LARGE SCALE GENOMIC DNA]</scope>
    <source>
        <strain evidence="8 10">CGMCC 1.6501</strain>
    </source>
</reference>
<evidence type="ECO:0000313" key="10">
    <source>
        <dbReference type="Proteomes" id="UP000183090"/>
    </source>
</evidence>
<comment type="catalytic activity">
    <reaction evidence="1">
        <text>Hydrolysis of the -Gly-|-Gly- bond in the pentaglycine inter-peptide link joining staphylococcal cell wall peptidoglycans.</text>
        <dbReference type="EC" id="3.4.24.75"/>
    </reaction>
</comment>
<dbReference type="Proteomes" id="UP000183090">
    <property type="component" value="Unassembled WGS sequence"/>
</dbReference>
<keyword evidence="5" id="KW-0378">Hydrolase</keyword>
<keyword evidence="9" id="KW-1185">Reference proteome</keyword>
<reference evidence="7 9" key="1">
    <citation type="journal article" date="2015" name="Int. J. Syst. Evol. Microbiol.">
        <title>Complete genome sequence of Salinicoccus halodurans H3B36, isolated from the Qaidam Basin in China.</title>
        <authorList>
            <person name="Jiang K."/>
            <person name="Xue Y."/>
            <person name="Ma Y."/>
        </authorList>
    </citation>
    <scope>NUCLEOTIDE SEQUENCE [LARGE SCALE GENOMIC DNA]</scope>
    <source>
        <strain evidence="7 9">H3B36</strain>
    </source>
</reference>
<dbReference type="InterPro" id="IPR050570">
    <property type="entry name" value="Cell_wall_metabolism_enzyme"/>
</dbReference>
<organism evidence="8 10">
    <name type="scientific">Salinicoccus halodurans</name>
    <dbReference type="NCBI Taxonomy" id="407035"/>
    <lineage>
        <taxon>Bacteria</taxon>
        <taxon>Bacillati</taxon>
        <taxon>Bacillota</taxon>
        <taxon>Bacilli</taxon>
        <taxon>Bacillales</taxon>
        <taxon>Staphylococcaceae</taxon>
        <taxon>Salinicoccus</taxon>
    </lineage>
</organism>
<dbReference type="AlphaFoldDB" id="A0A0F7HJ34"/>
<evidence type="ECO:0000313" key="9">
    <source>
        <dbReference type="Proteomes" id="UP000034029"/>
    </source>
</evidence>
<evidence type="ECO:0000256" key="2">
    <source>
        <dbReference type="ARBA" id="ARBA00001947"/>
    </source>
</evidence>
<name>A0A0F7HJ34_9STAP</name>
<protein>
    <recommendedName>
        <fullName evidence="4">lysostaphin</fullName>
        <ecNumber evidence="4">3.4.24.75</ecNumber>
    </recommendedName>
</protein>
<dbReference type="EC" id="3.4.24.75" evidence="4"/>
<dbReference type="EMBL" id="FOTB01000004">
    <property type="protein sequence ID" value="SFK81722.1"/>
    <property type="molecule type" value="Genomic_DNA"/>
</dbReference>
<dbReference type="RefSeq" id="WP_046789562.1">
    <property type="nucleotide sequence ID" value="NZ_CP011366.1"/>
</dbReference>
<dbReference type="GO" id="GO:0006508">
    <property type="term" value="P:proteolysis"/>
    <property type="evidence" value="ECO:0007669"/>
    <property type="project" value="UniProtKB-KW"/>
</dbReference>
<dbReference type="InterPro" id="IPR016047">
    <property type="entry name" value="M23ase_b-sheet_dom"/>
</dbReference>
<evidence type="ECO:0000313" key="8">
    <source>
        <dbReference type="EMBL" id="SFK81722.1"/>
    </source>
</evidence>
<dbReference type="Gene3D" id="2.70.70.10">
    <property type="entry name" value="Glucose Permease (Domain IIA)"/>
    <property type="match status" value="1"/>
</dbReference>
<dbReference type="GO" id="GO:0004222">
    <property type="term" value="F:metalloendopeptidase activity"/>
    <property type="evidence" value="ECO:0007669"/>
    <property type="project" value="TreeGrafter"/>
</dbReference>